<sequence length="118" mass="14279">MIQIYYDLNCQDIPEYFEDHLEEFMNLLHKYLTWEIPYLASARQEDADDEEEGEAGELEKIRAGICEVVELYSLRYLDVFPMMDVFVKTCWDMLTRLGRQQRFRYCESQQRRGTPIIY</sequence>
<evidence type="ECO:0000259" key="1">
    <source>
        <dbReference type="Pfam" id="PF08506"/>
    </source>
</evidence>
<keyword evidence="2" id="KW-0675">Receptor</keyword>
<name>A0A5B0PEY1_PUCGR</name>
<organism evidence="2 3">
    <name type="scientific">Puccinia graminis f. sp. tritici</name>
    <dbReference type="NCBI Taxonomy" id="56615"/>
    <lineage>
        <taxon>Eukaryota</taxon>
        <taxon>Fungi</taxon>
        <taxon>Dikarya</taxon>
        <taxon>Basidiomycota</taxon>
        <taxon>Pucciniomycotina</taxon>
        <taxon>Pucciniomycetes</taxon>
        <taxon>Pucciniales</taxon>
        <taxon>Pucciniaceae</taxon>
        <taxon>Puccinia</taxon>
    </lineage>
</organism>
<feature type="domain" description="Exportin-2 central" evidence="1">
    <location>
        <begin position="1"/>
        <end position="103"/>
    </location>
</feature>
<protein>
    <submittedName>
        <fullName evidence="2">Importin-alpha export receptor</fullName>
    </submittedName>
</protein>
<dbReference type="OrthoDB" id="3268246at2759"/>
<dbReference type="InterPro" id="IPR013713">
    <property type="entry name" value="XPO2_central"/>
</dbReference>
<dbReference type="Proteomes" id="UP000324748">
    <property type="component" value="Unassembled WGS sequence"/>
</dbReference>
<dbReference type="Gene3D" id="1.25.10.10">
    <property type="entry name" value="Leucine-rich Repeat Variant"/>
    <property type="match status" value="1"/>
</dbReference>
<evidence type="ECO:0000313" key="2">
    <source>
        <dbReference type="EMBL" id="KAA1099332.1"/>
    </source>
</evidence>
<dbReference type="GO" id="GO:0006886">
    <property type="term" value="P:intracellular protein transport"/>
    <property type="evidence" value="ECO:0007669"/>
    <property type="project" value="InterPro"/>
</dbReference>
<dbReference type="InterPro" id="IPR016024">
    <property type="entry name" value="ARM-type_fold"/>
</dbReference>
<proteinExistence type="predicted"/>
<dbReference type="InterPro" id="IPR011989">
    <property type="entry name" value="ARM-like"/>
</dbReference>
<evidence type="ECO:0000313" key="3">
    <source>
        <dbReference type="Proteomes" id="UP000324748"/>
    </source>
</evidence>
<dbReference type="AlphaFoldDB" id="A0A5B0PEY1"/>
<keyword evidence="3" id="KW-1185">Reference proteome</keyword>
<accession>A0A5B0PEY1</accession>
<dbReference type="SUPFAM" id="SSF48371">
    <property type="entry name" value="ARM repeat"/>
    <property type="match status" value="1"/>
</dbReference>
<dbReference type="EMBL" id="VSWC01000054">
    <property type="protein sequence ID" value="KAA1099332.1"/>
    <property type="molecule type" value="Genomic_DNA"/>
</dbReference>
<dbReference type="Pfam" id="PF08506">
    <property type="entry name" value="Cse1"/>
    <property type="match status" value="1"/>
</dbReference>
<gene>
    <name evidence="2" type="primary">CSE1_7</name>
    <name evidence="2" type="ORF">PGT21_003749</name>
</gene>
<reference evidence="2 3" key="1">
    <citation type="submission" date="2019-05" db="EMBL/GenBank/DDBJ databases">
        <title>Emergence of the Ug99 lineage of the wheat stem rust pathogen through somatic hybridization.</title>
        <authorList>
            <person name="Li F."/>
            <person name="Upadhyaya N.M."/>
            <person name="Sperschneider J."/>
            <person name="Matny O."/>
            <person name="Nguyen-Phuc H."/>
            <person name="Mago R."/>
            <person name="Raley C."/>
            <person name="Miller M.E."/>
            <person name="Silverstein K.A.T."/>
            <person name="Henningsen E."/>
            <person name="Hirsch C.D."/>
            <person name="Visser B."/>
            <person name="Pretorius Z.A."/>
            <person name="Steffenson B.J."/>
            <person name="Schwessinger B."/>
            <person name="Dodds P.N."/>
            <person name="Figueroa M."/>
        </authorList>
    </citation>
    <scope>NUCLEOTIDE SEQUENCE [LARGE SCALE GENOMIC DNA]</scope>
    <source>
        <strain evidence="2">21-0</strain>
    </source>
</reference>
<comment type="caution">
    <text evidence="2">The sequence shown here is derived from an EMBL/GenBank/DDBJ whole genome shotgun (WGS) entry which is preliminary data.</text>
</comment>